<dbReference type="PROSITE" id="PS51257">
    <property type="entry name" value="PROKAR_LIPOPROTEIN"/>
    <property type="match status" value="1"/>
</dbReference>
<protein>
    <submittedName>
        <fullName evidence="2">Aromatic motif membrane protein</fullName>
    </submittedName>
</protein>
<dbReference type="InterPro" id="IPR027593">
    <property type="entry name" value="Aro_clust"/>
</dbReference>
<accession>A0ABU7MLR5</accession>
<evidence type="ECO:0000313" key="3">
    <source>
        <dbReference type="Proteomes" id="UP001344817"/>
    </source>
</evidence>
<evidence type="ECO:0000313" key="2">
    <source>
        <dbReference type="EMBL" id="MEE3928454.1"/>
    </source>
</evidence>
<dbReference type="EMBL" id="JAZDWZ010000007">
    <property type="protein sequence ID" value="MEE3928454.1"/>
    <property type="molecule type" value="Genomic_DNA"/>
</dbReference>
<evidence type="ECO:0000256" key="1">
    <source>
        <dbReference type="SAM" id="SignalP"/>
    </source>
</evidence>
<gene>
    <name evidence="2" type="ORF">V2E24_02580</name>
</gene>
<dbReference type="RefSeq" id="WP_330500866.1">
    <property type="nucleotide sequence ID" value="NZ_JAZDWZ010000007.1"/>
</dbReference>
<organism evidence="2 3">
    <name type="scientific">Mycoplasmopsis ciconiae</name>
    <dbReference type="NCBI Taxonomy" id="561067"/>
    <lineage>
        <taxon>Bacteria</taxon>
        <taxon>Bacillati</taxon>
        <taxon>Mycoplasmatota</taxon>
        <taxon>Mycoplasmoidales</taxon>
        <taxon>Metamycoplasmataceae</taxon>
        <taxon>Mycoplasmopsis</taxon>
    </lineage>
</organism>
<proteinExistence type="predicted"/>
<feature type="signal peptide" evidence="1">
    <location>
        <begin position="1"/>
        <end position="22"/>
    </location>
</feature>
<keyword evidence="3" id="KW-1185">Reference proteome</keyword>
<comment type="caution">
    <text evidence="2">The sequence shown here is derived from an EMBL/GenBank/DDBJ whole genome shotgun (WGS) entry which is preliminary data.</text>
</comment>
<name>A0ABU7MLR5_9BACT</name>
<feature type="chain" id="PRO_5046316494" evidence="1">
    <location>
        <begin position="23"/>
        <end position="286"/>
    </location>
</feature>
<reference evidence="2" key="1">
    <citation type="submission" date="2024-01" db="EMBL/GenBank/DDBJ databases">
        <title>Genome sequence of Mycoplasma ciconiae type strain DSM 25251.</title>
        <authorList>
            <person name="Spergser J."/>
        </authorList>
    </citation>
    <scope>NUCLEOTIDE SEQUENCE [LARGE SCALE GENOMIC DNA]</scope>
    <source>
        <strain evidence="2">DSM 25251</strain>
    </source>
</reference>
<dbReference type="NCBIfam" id="TIGR04313">
    <property type="entry name" value="aro_clust_Mycop"/>
    <property type="match status" value="1"/>
</dbReference>
<sequence length="286" mass="33623">MKIFKKLLFFSTPLLLTSFVSCQTHNLDKCLLAKPIEETTKNKFDKYVQNNYIQTLLSLAFDDNKEEIEKFVSQNRDLSQEKIKSFKSALLIKNNILSMYGSDDEFSFFGNNKKAYIFKNSDDILEEFSTKYWLWMLFNLDKSTFAFYPGIDLFSASAQELQNQHLSDSQIKGNFYKPLSNKIKQISIQQETQDTPGYKEYTVYLRTENDYILSLELNSYKPDNTYNANLRFYIEVYKKPTSDFDLDAYLRVTKSFYDKSANRSDSIIYNEINGAELLRYTLVDIF</sequence>
<dbReference type="Proteomes" id="UP001344817">
    <property type="component" value="Unassembled WGS sequence"/>
</dbReference>
<keyword evidence="1" id="KW-0732">Signal</keyword>